<evidence type="ECO:0000313" key="3">
    <source>
        <dbReference type="Proteomes" id="UP000637643"/>
    </source>
</evidence>
<dbReference type="Pfam" id="PF05099">
    <property type="entry name" value="TerB"/>
    <property type="match status" value="1"/>
</dbReference>
<accession>A0A917FBN4</accession>
<dbReference type="SUPFAM" id="SSF158682">
    <property type="entry name" value="TerB-like"/>
    <property type="match status" value="1"/>
</dbReference>
<keyword evidence="3" id="KW-1185">Reference proteome</keyword>
<dbReference type="AlphaFoldDB" id="A0A917FBN4"/>
<gene>
    <name evidence="2" type="ORF">GCM10010912_08270</name>
</gene>
<comment type="caution">
    <text evidence="2">The sequence shown here is derived from an EMBL/GenBank/DDBJ whole genome shotgun (WGS) entry which is preliminary data.</text>
</comment>
<proteinExistence type="predicted"/>
<dbReference type="RefSeq" id="WP_189022336.1">
    <property type="nucleotide sequence ID" value="NZ_BMKR01000003.1"/>
</dbReference>
<name>A0A917FBN4_9BACL</name>
<protein>
    <submittedName>
        <fullName evidence="2">Tellurite resistance TerB</fullName>
    </submittedName>
</protein>
<evidence type="ECO:0000313" key="2">
    <source>
        <dbReference type="EMBL" id="GGF65578.1"/>
    </source>
</evidence>
<dbReference type="Gene3D" id="1.10.3680.10">
    <property type="entry name" value="TerB-like"/>
    <property type="match status" value="1"/>
</dbReference>
<dbReference type="InterPro" id="IPR029024">
    <property type="entry name" value="TerB-like"/>
</dbReference>
<organism evidence="2 3">
    <name type="scientific">Paenibacillus albidus</name>
    <dbReference type="NCBI Taxonomy" id="2041023"/>
    <lineage>
        <taxon>Bacteria</taxon>
        <taxon>Bacillati</taxon>
        <taxon>Bacillota</taxon>
        <taxon>Bacilli</taxon>
        <taxon>Bacillales</taxon>
        <taxon>Paenibacillaceae</taxon>
        <taxon>Paenibacillus</taxon>
    </lineage>
</organism>
<sequence>MSTFKNWLNTTKNGLNEQVKKFKNKDFMNAVVAGCALVAAADGKIEEAEKNKMAGYMNLSNELKVFDMRDVIAQFNTYVANFDFSPEIGKQEALKAISKFNNKPEVGRLIIAVCSAIGAADGDFDENEKAVVRNICSVLGLNPSEFSL</sequence>
<dbReference type="CDD" id="cd07176">
    <property type="entry name" value="terB"/>
    <property type="match status" value="1"/>
</dbReference>
<reference evidence="2" key="2">
    <citation type="submission" date="2020-09" db="EMBL/GenBank/DDBJ databases">
        <authorList>
            <person name="Sun Q."/>
            <person name="Zhou Y."/>
        </authorList>
    </citation>
    <scope>NUCLEOTIDE SEQUENCE</scope>
    <source>
        <strain evidence="2">CGMCC 1.16134</strain>
    </source>
</reference>
<feature type="domain" description="Co-chaperone DjlA N-terminal" evidence="1">
    <location>
        <begin position="30"/>
        <end position="146"/>
    </location>
</feature>
<evidence type="ECO:0000259" key="1">
    <source>
        <dbReference type="Pfam" id="PF05099"/>
    </source>
</evidence>
<dbReference type="InterPro" id="IPR007791">
    <property type="entry name" value="DjlA_N"/>
</dbReference>
<reference evidence="2" key="1">
    <citation type="journal article" date="2014" name="Int. J. Syst. Evol. Microbiol.">
        <title>Complete genome sequence of Corynebacterium casei LMG S-19264T (=DSM 44701T), isolated from a smear-ripened cheese.</title>
        <authorList>
            <consortium name="US DOE Joint Genome Institute (JGI-PGF)"/>
            <person name="Walter F."/>
            <person name="Albersmeier A."/>
            <person name="Kalinowski J."/>
            <person name="Ruckert C."/>
        </authorList>
    </citation>
    <scope>NUCLEOTIDE SEQUENCE</scope>
    <source>
        <strain evidence="2">CGMCC 1.16134</strain>
    </source>
</reference>
<dbReference type="Proteomes" id="UP000637643">
    <property type="component" value="Unassembled WGS sequence"/>
</dbReference>
<dbReference type="EMBL" id="BMKR01000003">
    <property type="protein sequence ID" value="GGF65578.1"/>
    <property type="molecule type" value="Genomic_DNA"/>
</dbReference>